<evidence type="ECO:0008006" key="3">
    <source>
        <dbReference type="Google" id="ProtNLM"/>
    </source>
</evidence>
<evidence type="ECO:0000313" key="2">
    <source>
        <dbReference type="Proteomes" id="UP001156259"/>
    </source>
</evidence>
<keyword evidence="2" id="KW-1185">Reference proteome</keyword>
<dbReference type="EMBL" id="OP880252">
    <property type="protein sequence ID" value="WAE39516.1"/>
    <property type="molecule type" value="Genomic_DNA"/>
</dbReference>
<accession>A0A9E8VDE9</accession>
<name>A0A9E8VDE9_9CAUD</name>
<organism evidence="1 2">
    <name type="scientific">Methanophagales virus GBV301</name>
    <dbReference type="NCBI Taxonomy" id="2999280"/>
    <lineage>
        <taxon>Viruses</taxon>
        <taxon>Duplodnaviria</taxon>
        <taxon>Heunggongvirae</taxon>
        <taxon>Uroviricota</taxon>
        <taxon>Caudoviricetes</taxon>
        <taxon>Nakonvirales</taxon>
        <taxon>Ekchuahviridae</taxon>
        <taxon>Kukulkanvirus</taxon>
        <taxon>Kukulkanvirus guaymasense</taxon>
    </lineage>
</organism>
<evidence type="ECO:0000313" key="1">
    <source>
        <dbReference type="EMBL" id="WAE39516.1"/>
    </source>
</evidence>
<reference evidence="1 2" key="1">
    <citation type="submission" date="2022-10" db="EMBL/GenBank/DDBJ databases">
        <title>Evolutionary Diversification of Methanotrophic Ca. Methanophagales (ANME-1) and Their Expansive Virome.</title>
        <authorList>
            <person name="Laso-Perez R."/>
            <person name="Wu F."/>
            <person name="Cremiere A."/>
            <person name="Speth D.R."/>
            <person name="Magyar J.S."/>
            <person name="Krupovic M."/>
            <person name="Orphan V.J."/>
        </authorList>
    </citation>
    <scope>NUCLEOTIDE SEQUENCE [LARGE SCALE GENOMIC DNA]</scope>
</reference>
<sequence>MIVPSIQFRTSELTILKRLDQLPSHLYIAKEDSLTLMLHTLRRNCPVGWRPAREAHPGEPRMKNAIFFKREDRPNVYGGRVYIDTNICPHAYYYTYGRAGGRMIFPVRKKALTIVKRGMTKETAPLRKWARLGGMRPHTEYLEKTVREVEPKIREYFKDAVRVWIGGV</sequence>
<protein>
    <recommendedName>
        <fullName evidence="3">Minor capsid protein</fullName>
    </recommendedName>
</protein>
<gene>
    <name evidence="1" type="ORF">LDLAKGPJ_00092</name>
</gene>
<proteinExistence type="predicted"/>
<dbReference type="Proteomes" id="UP001156259">
    <property type="component" value="Segment"/>
</dbReference>